<sequence length="344" mass="36919">MDELKLLREMNSDIPIVKDSVIDVGRDQLMSRMTTAGVKKSKRRYRKTLRITVMTAATLGLVTTLVAGNVIGLAGWRGAASAEAAEVLNNAAALTIQTVDPVVGPGQYLKIDSTNLWLSAYGVQDPSESVGSNTTVQWLDTEKMSMYVPANHDDEWVWDRSGRIPTTFFSEQAKEIALQQAQQIGNTSEHLKAAKGAFYDSTSTFPSKKELAGYSRDPSMLLNGIYLKTLGAGQSVDGEALVYIADMLRTGLIPADLRAALYKAAALIPGVVVTENQATLDGQNGVAIGRVEGVSNVRQDIIIDPSNGQLIGERQLTMEAMGSVPAGATISWTTIRTTVVDSAP</sequence>
<keyword evidence="1" id="KW-0472">Membrane</keyword>
<comment type="caution">
    <text evidence="2">The sequence shown here is derived from an EMBL/GenBank/DDBJ whole genome shotgun (WGS) entry which is preliminary data.</text>
</comment>
<accession>A0ABV8R3F2</accession>
<keyword evidence="3" id="KW-1185">Reference proteome</keyword>
<dbReference type="RefSeq" id="WP_230067420.1">
    <property type="nucleotide sequence ID" value="NZ_BAABLL010000004.1"/>
</dbReference>
<keyword evidence="1" id="KW-0812">Transmembrane</keyword>
<evidence type="ECO:0000256" key="1">
    <source>
        <dbReference type="SAM" id="Phobius"/>
    </source>
</evidence>
<keyword evidence="1" id="KW-1133">Transmembrane helix</keyword>
<gene>
    <name evidence="2" type="ORF">ACFOW9_09275</name>
</gene>
<dbReference type="EMBL" id="JBHSCQ010000010">
    <property type="protein sequence ID" value="MFC4265789.1"/>
    <property type="molecule type" value="Genomic_DNA"/>
</dbReference>
<evidence type="ECO:0000313" key="3">
    <source>
        <dbReference type="Proteomes" id="UP001595773"/>
    </source>
</evidence>
<protein>
    <submittedName>
        <fullName evidence="2">CU044_5270 family protein</fullName>
    </submittedName>
</protein>
<evidence type="ECO:0000313" key="2">
    <source>
        <dbReference type="EMBL" id="MFC4265789.1"/>
    </source>
</evidence>
<proteinExistence type="predicted"/>
<feature type="transmembrane region" description="Helical" evidence="1">
    <location>
        <begin position="49"/>
        <end position="76"/>
    </location>
</feature>
<dbReference type="Proteomes" id="UP001595773">
    <property type="component" value="Unassembled WGS sequence"/>
</dbReference>
<dbReference type="NCBIfam" id="NF038083">
    <property type="entry name" value="CU044_5270_fam"/>
    <property type="match status" value="1"/>
</dbReference>
<name>A0ABV8R3F2_9MICC</name>
<reference evidence="3" key="1">
    <citation type="journal article" date="2019" name="Int. J. Syst. Evol. Microbiol.">
        <title>The Global Catalogue of Microorganisms (GCM) 10K type strain sequencing project: providing services to taxonomists for standard genome sequencing and annotation.</title>
        <authorList>
            <consortium name="The Broad Institute Genomics Platform"/>
            <consortium name="The Broad Institute Genome Sequencing Center for Infectious Disease"/>
            <person name="Wu L."/>
            <person name="Ma J."/>
        </authorList>
    </citation>
    <scope>NUCLEOTIDE SEQUENCE [LARGE SCALE GENOMIC DNA]</scope>
    <source>
        <strain evidence="3">CGMCC 1.10698</strain>
    </source>
</reference>
<organism evidence="2 3">
    <name type="scientific">Arthrobacter cryoconiti</name>
    <dbReference type="NCBI Taxonomy" id="748907"/>
    <lineage>
        <taxon>Bacteria</taxon>
        <taxon>Bacillati</taxon>
        <taxon>Actinomycetota</taxon>
        <taxon>Actinomycetes</taxon>
        <taxon>Micrococcales</taxon>
        <taxon>Micrococcaceae</taxon>
        <taxon>Arthrobacter</taxon>
    </lineage>
</organism>
<dbReference type="InterPro" id="IPR047789">
    <property type="entry name" value="CU044_5270-like"/>
</dbReference>